<dbReference type="GO" id="GO:0016757">
    <property type="term" value="F:glycosyltransferase activity"/>
    <property type="evidence" value="ECO:0007669"/>
    <property type="project" value="UniProtKB-KW"/>
</dbReference>
<evidence type="ECO:0000313" key="2">
    <source>
        <dbReference type="EMBL" id="MFC5769113.1"/>
    </source>
</evidence>
<protein>
    <submittedName>
        <fullName evidence="2">Glycosyltransferase</fullName>
        <ecNumber evidence="2">2.4.-.-</ecNumber>
    </submittedName>
</protein>
<dbReference type="PANTHER" id="PTHR12526">
    <property type="entry name" value="GLYCOSYLTRANSFERASE"/>
    <property type="match status" value="1"/>
</dbReference>
<dbReference type="CDD" id="cd03811">
    <property type="entry name" value="GT4_GT28_WabH-like"/>
    <property type="match status" value="1"/>
</dbReference>
<dbReference type="Proteomes" id="UP001595974">
    <property type="component" value="Unassembled WGS sequence"/>
</dbReference>
<evidence type="ECO:0000313" key="3">
    <source>
        <dbReference type="Proteomes" id="UP001595974"/>
    </source>
</evidence>
<comment type="caution">
    <text evidence="2">The sequence shown here is derived from an EMBL/GenBank/DDBJ whole genome shotgun (WGS) entry which is preliminary data.</text>
</comment>
<reference evidence="3" key="1">
    <citation type="journal article" date="2019" name="Int. J. Syst. Evol. Microbiol.">
        <title>The Global Catalogue of Microorganisms (GCM) 10K type strain sequencing project: providing services to taxonomists for standard genome sequencing and annotation.</title>
        <authorList>
            <consortium name="The Broad Institute Genomics Platform"/>
            <consortium name="The Broad Institute Genome Sequencing Center for Infectious Disease"/>
            <person name="Wu L."/>
            <person name="Ma J."/>
        </authorList>
    </citation>
    <scope>NUCLEOTIDE SEQUENCE [LARGE SCALE GENOMIC DNA]</scope>
    <source>
        <strain evidence="3">SHR3</strain>
    </source>
</reference>
<dbReference type="Gene3D" id="3.40.50.2000">
    <property type="entry name" value="Glycogen Phosphorylase B"/>
    <property type="match status" value="2"/>
</dbReference>
<dbReference type="InterPro" id="IPR028098">
    <property type="entry name" value="Glyco_trans_4-like_N"/>
</dbReference>
<gene>
    <name evidence="2" type="ORF">ACFPTN_06975</name>
</gene>
<keyword evidence="2" id="KW-0808">Transferase</keyword>
<dbReference type="SUPFAM" id="SSF53756">
    <property type="entry name" value="UDP-Glycosyltransferase/glycogen phosphorylase"/>
    <property type="match status" value="1"/>
</dbReference>
<dbReference type="EMBL" id="JBHSOG010000024">
    <property type="protein sequence ID" value="MFC5769113.1"/>
    <property type="molecule type" value="Genomic_DNA"/>
</dbReference>
<accession>A0ABW1APU3</accession>
<organism evidence="2 3">
    <name type="scientific">Thauera sinica</name>
    <dbReference type="NCBI Taxonomy" id="2665146"/>
    <lineage>
        <taxon>Bacteria</taxon>
        <taxon>Pseudomonadati</taxon>
        <taxon>Pseudomonadota</taxon>
        <taxon>Betaproteobacteria</taxon>
        <taxon>Rhodocyclales</taxon>
        <taxon>Zoogloeaceae</taxon>
        <taxon>Thauera</taxon>
    </lineage>
</organism>
<keyword evidence="2" id="KW-0328">Glycosyltransferase</keyword>
<dbReference type="PANTHER" id="PTHR12526:SF636">
    <property type="entry name" value="BLL3647 PROTEIN"/>
    <property type="match status" value="1"/>
</dbReference>
<dbReference type="Pfam" id="PF13692">
    <property type="entry name" value="Glyco_trans_1_4"/>
    <property type="match status" value="1"/>
</dbReference>
<proteinExistence type="predicted"/>
<dbReference type="RefSeq" id="WP_232516495.1">
    <property type="nucleotide sequence ID" value="NZ_JBHSOG010000024.1"/>
</dbReference>
<name>A0ABW1APU3_9RHOO</name>
<dbReference type="Pfam" id="PF13439">
    <property type="entry name" value="Glyco_transf_4"/>
    <property type="match status" value="1"/>
</dbReference>
<sequence>MRLAIFMPSFGDGGVERMLVNLAGGLVRRGVEVDFLTRSREEPYLGQLDAGVRLIETGRSGVFGVQPSMLRYLRQARPDFVLCGKDRAGRAAVLARRLSGVPFRLVMRPGTTVSERLAGRSAFKRWRTYRQLRAIYGAADAVVGNSEGVVRDIAAVAHVSASRLHLIRNPVVTSALAVQAAEPLVHPWFAAGSPPVICGLGGLRTQKGFDTLLEAFARVRAIRPCRLLILGEGRLREALQQQAGRLGVADDFALPGFDPNPYRYLARAGLFVLASRWEGSPNALTEALALGVPVVAADCPSGPREILRGGEVAPLVPVDDVPALAAAIRHVLDEPGDASPRRAAVQEYTVETCAARYHALFQRLLGEEGVRA</sequence>
<evidence type="ECO:0000259" key="1">
    <source>
        <dbReference type="Pfam" id="PF13439"/>
    </source>
</evidence>
<dbReference type="EC" id="2.4.-.-" evidence="2"/>
<feature type="domain" description="Glycosyltransferase subfamily 4-like N-terminal" evidence="1">
    <location>
        <begin position="13"/>
        <end position="173"/>
    </location>
</feature>
<keyword evidence="3" id="KW-1185">Reference proteome</keyword>